<feature type="transmembrane region" description="Helical" evidence="1">
    <location>
        <begin position="372"/>
        <end position="392"/>
    </location>
</feature>
<feature type="transmembrane region" description="Helical" evidence="1">
    <location>
        <begin position="148"/>
        <end position="166"/>
    </location>
</feature>
<evidence type="ECO:0008006" key="4">
    <source>
        <dbReference type="Google" id="ProtNLM"/>
    </source>
</evidence>
<sequence length="826" mass="93916">MLIVLQLAFMLLAMRQFQIENAAFLRLAVLAFGGFLLHAWLPLAYRLPFFLGLSLAGIVLVMGWLNGAWLIGIGLLLIGICHLPLSFLWRIALLLSVGTVLALQRAELLASPWSTAIWPILGSMFMFRLIVYMYDLQHEQAPFNLSRSLSYFFMLPNACFPLFPVVDYKTFRRNYFDADSFHIYQTGVDWMLRGVTQLVIYRLVYYHLTLAPAEVHTGGDLAQFLLANFALYLRVSGLFHLITGLLHLFGFRVPETHHLFFLATSFNDWYRRANIYWKDFMMKVFYFPVYFRIKDYGATWALVLSTMLVFFLTWFLHAYQWFWLRGTILFVPQDFLYWALLGAVVIANSLYEAKWGRTRTLNKSNQSWRNRVSLYLQTLVTFIALCILWSFWTSESITGWLSLWQVLGSDPAAAERNSNPVFNTQSLLVVALLVVVASSTGTIGASGNVPPRKGVSRKIWSPVSITTVKIVLLCLLGIEGIYSQFSPTTATMVLSLRSSHLSRIDTAKMERGYYENLLDVNRFNSQLWEVYSKKPTNWIDVDSSNLKRFVPGFVRTELIPSFAEDTKHGRITINQYGMRDQDYAVAPEPDVFRVAVLGASSVMGWGVGDGETFEALLEERLNRELTHSPYAKYELLNFGVAGYNPPQQLPALEKALSFKPNSVFYIATGREMSRSARYIANTVLDKIAIPYPELNAIVASAGITPDMDETTALRLLEPYGQDILTAIYRRIAGQCRERGIKPVLIFLPQLRDGSWQEETAPSLKVATDEGFVVLDLNGIFRNADIKTIRLAEWDEHPNKTGHQLIASAIYDALLANREAIFSPTRQ</sequence>
<dbReference type="SUPFAM" id="SSF52266">
    <property type="entry name" value="SGNH hydrolase"/>
    <property type="match status" value="1"/>
</dbReference>
<keyword evidence="1" id="KW-0472">Membrane</keyword>
<organism evidence="2 3">
    <name type="scientific">Methylomonas subterranea</name>
    <dbReference type="NCBI Taxonomy" id="2952225"/>
    <lineage>
        <taxon>Bacteria</taxon>
        <taxon>Pseudomonadati</taxon>
        <taxon>Pseudomonadota</taxon>
        <taxon>Gammaproteobacteria</taxon>
        <taxon>Methylococcales</taxon>
        <taxon>Methylococcaceae</taxon>
        <taxon>Methylomonas</taxon>
    </lineage>
</organism>
<evidence type="ECO:0000313" key="2">
    <source>
        <dbReference type="EMBL" id="MCQ8105403.1"/>
    </source>
</evidence>
<name>A0ABT1TIV5_9GAMM</name>
<feature type="transmembrane region" description="Helical" evidence="1">
    <location>
        <begin position="300"/>
        <end position="323"/>
    </location>
</feature>
<reference evidence="2 3" key="1">
    <citation type="submission" date="2022-07" db="EMBL/GenBank/DDBJ databases">
        <title>Methylomonas rivi sp. nov., Methylomonas rosea sp. nov., Methylomonas aureus sp. nov. and Methylomonas subterranea sp. nov., four novel methanotrophs isolated from a freshwater creek and the deep terrestrial subsurface.</title>
        <authorList>
            <person name="Abin C."/>
            <person name="Sankaranarayanan K."/>
            <person name="Garner C."/>
            <person name="Sindelar R."/>
            <person name="Kotary K."/>
            <person name="Garner R."/>
            <person name="Barclay S."/>
            <person name="Lawson P."/>
            <person name="Krumholz L."/>
        </authorList>
    </citation>
    <scope>NUCLEOTIDE SEQUENCE [LARGE SCALE GENOMIC DNA]</scope>
    <source>
        <strain evidence="2 3">SURF-2</strain>
    </source>
</reference>
<evidence type="ECO:0000256" key="1">
    <source>
        <dbReference type="SAM" id="Phobius"/>
    </source>
</evidence>
<comment type="caution">
    <text evidence="2">The sequence shown here is derived from an EMBL/GenBank/DDBJ whole genome shotgun (WGS) entry which is preliminary data.</text>
</comment>
<keyword evidence="1" id="KW-0812">Transmembrane</keyword>
<gene>
    <name evidence="2" type="ORF">NP590_14905</name>
</gene>
<dbReference type="Proteomes" id="UP001524499">
    <property type="component" value="Unassembled WGS sequence"/>
</dbReference>
<feature type="transmembrane region" description="Helical" evidence="1">
    <location>
        <begin position="231"/>
        <end position="251"/>
    </location>
</feature>
<keyword evidence="1" id="KW-1133">Transmembrane helix</keyword>
<feature type="transmembrane region" description="Helical" evidence="1">
    <location>
        <begin position="335"/>
        <end position="351"/>
    </location>
</feature>
<dbReference type="RefSeq" id="WP_256603362.1">
    <property type="nucleotide sequence ID" value="NZ_JANIBJ010000029.1"/>
</dbReference>
<proteinExistence type="predicted"/>
<protein>
    <recommendedName>
        <fullName evidence="4">SGNH hydrolase-type esterase domain-containing protein</fullName>
    </recommendedName>
</protein>
<feature type="transmembrane region" description="Helical" evidence="1">
    <location>
        <begin position="459"/>
        <end position="478"/>
    </location>
</feature>
<feature type="transmembrane region" description="Helical" evidence="1">
    <location>
        <begin position="87"/>
        <end position="104"/>
    </location>
</feature>
<dbReference type="Gene3D" id="3.40.50.1110">
    <property type="entry name" value="SGNH hydrolase"/>
    <property type="match status" value="1"/>
</dbReference>
<dbReference type="EMBL" id="JANIBJ010000029">
    <property type="protein sequence ID" value="MCQ8105403.1"/>
    <property type="molecule type" value="Genomic_DNA"/>
</dbReference>
<keyword evidence="3" id="KW-1185">Reference proteome</keyword>
<feature type="transmembrane region" description="Helical" evidence="1">
    <location>
        <begin position="427"/>
        <end position="447"/>
    </location>
</feature>
<dbReference type="InterPro" id="IPR036514">
    <property type="entry name" value="SGNH_hydro_sf"/>
</dbReference>
<feature type="transmembrane region" description="Helical" evidence="1">
    <location>
        <begin position="47"/>
        <end position="80"/>
    </location>
</feature>
<feature type="transmembrane region" description="Helical" evidence="1">
    <location>
        <begin position="116"/>
        <end position="136"/>
    </location>
</feature>
<accession>A0ABT1TIV5</accession>
<evidence type="ECO:0000313" key="3">
    <source>
        <dbReference type="Proteomes" id="UP001524499"/>
    </source>
</evidence>